<evidence type="ECO:0000313" key="1">
    <source>
        <dbReference type="Proteomes" id="UP000695022"/>
    </source>
</evidence>
<gene>
    <name evidence="2 3" type="primary">LOC106805994</name>
</gene>
<proteinExistence type="predicted"/>
<dbReference type="Proteomes" id="UP000695022">
    <property type="component" value="Unplaced"/>
</dbReference>
<organism evidence="1 3">
    <name type="scientific">Priapulus caudatus</name>
    <name type="common">Priapulid worm</name>
    <dbReference type="NCBI Taxonomy" id="37621"/>
    <lineage>
        <taxon>Eukaryota</taxon>
        <taxon>Metazoa</taxon>
        <taxon>Ecdysozoa</taxon>
        <taxon>Scalidophora</taxon>
        <taxon>Priapulida</taxon>
        <taxon>Priapulimorpha</taxon>
        <taxon>Priapulimorphida</taxon>
        <taxon>Priapulidae</taxon>
        <taxon>Priapulus</taxon>
    </lineage>
</organism>
<reference evidence="2 3" key="1">
    <citation type="submission" date="2025-05" db="UniProtKB">
        <authorList>
            <consortium name="RefSeq"/>
        </authorList>
    </citation>
    <scope>IDENTIFICATION</scope>
</reference>
<accession>A0ABM1DTM1</accession>
<keyword evidence="1" id="KW-1185">Reference proteome</keyword>
<dbReference type="GeneID" id="106805994"/>
<sequence>MFTVHGDCNGFQKEHMTSVKRRRVEEEREMNGTMSNNNTVGEQPSARCRNFLRLARNPCVLQSEQWKPGYETLYTPLQEDVMINLRHTEQISFSSGCFFIADMAGNYLKKDSGNVINLWRYDNEARRLYVARSLLFTNWQVYEDCLSQLDFT</sequence>
<dbReference type="RefSeq" id="XP_014663292.1">
    <property type="nucleotide sequence ID" value="XM_014807806.1"/>
</dbReference>
<dbReference type="RefSeq" id="XP_014663291.1">
    <property type="nucleotide sequence ID" value="XM_014807805.1"/>
</dbReference>
<protein>
    <submittedName>
        <fullName evidence="2 3">Uncharacterized protein LOC106805994 isoform X1</fullName>
    </submittedName>
</protein>
<evidence type="ECO:0000313" key="3">
    <source>
        <dbReference type="RefSeq" id="XP_014663292.1"/>
    </source>
</evidence>
<evidence type="ECO:0000313" key="2">
    <source>
        <dbReference type="RefSeq" id="XP_014663291.1"/>
    </source>
</evidence>
<name>A0ABM1DTM1_PRICU</name>